<protein>
    <submittedName>
        <fullName evidence="2">Uncharacterized protein</fullName>
    </submittedName>
</protein>
<dbReference type="AlphaFoldDB" id="A0A4Y2JF99"/>
<gene>
    <name evidence="2" type="ORF">AVEN_195188_1</name>
</gene>
<dbReference type="EMBL" id="BGPR01003422">
    <property type="protein sequence ID" value="GBM87952.1"/>
    <property type="molecule type" value="Genomic_DNA"/>
</dbReference>
<reference evidence="2 3" key="1">
    <citation type="journal article" date="2019" name="Sci. Rep.">
        <title>Orb-weaving spider Araneus ventricosus genome elucidates the spidroin gene catalogue.</title>
        <authorList>
            <person name="Kono N."/>
            <person name="Nakamura H."/>
            <person name="Ohtoshi R."/>
            <person name="Moran D.A.P."/>
            <person name="Shinohara A."/>
            <person name="Yoshida Y."/>
            <person name="Fujiwara M."/>
            <person name="Mori M."/>
            <person name="Tomita M."/>
            <person name="Arakawa K."/>
        </authorList>
    </citation>
    <scope>NUCLEOTIDE SEQUENCE [LARGE SCALE GENOMIC DNA]</scope>
</reference>
<feature type="region of interest" description="Disordered" evidence="1">
    <location>
        <begin position="147"/>
        <end position="200"/>
    </location>
</feature>
<evidence type="ECO:0000256" key="1">
    <source>
        <dbReference type="SAM" id="MobiDB-lite"/>
    </source>
</evidence>
<feature type="compositionally biased region" description="Basic residues" evidence="1">
    <location>
        <begin position="147"/>
        <end position="167"/>
    </location>
</feature>
<dbReference type="Proteomes" id="UP000499080">
    <property type="component" value="Unassembled WGS sequence"/>
</dbReference>
<organism evidence="2 3">
    <name type="scientific">Araneus ventricosus</name>
    <name type="common">Orbweaver spider</name>
    <name type="synonym">Epeira ventricosa</name>
    <dbReference type="NCBI Taxonomy" id="182803"/>
    <lineage>
        <taxon>Eukaryota</taxon>
        <taxon>Metazoa</taxon>
        <taxon>Ecdysozoa</taxon>
        <taxon>Arthropoda</taxon>
        <taxon>Chelicerata</taxon>
        <taxon>Arachnida</taxon>
        <taxon>Araneae</taxon>
        <taxon>Araneomorphae</taxon>
        <taxon>Entelegynae</taxon>
        <taxon>Araneoidea</taxon>
        <taxon>Araneidae</taxon>
        <taxon>Araneus</taxon>
    </lineage>
</organism>
<name>A0A4Y2JF99_ARAVE</name>
<proteinExistence type="predicted"/>
<sequence length="200" mass="24037">MIHYLFYMISRCRDERKYFNKLILRYRFRKPGWKNRRWKNTEGGKNTVGGKHSGWYTTGGDAGGGKVYSRWKNTGDSNLKVEEHSRWSYQQMEEFTELCDALSISSHVARCETEENILIGLSIKEMSVQKDTQKVEVEEHRRWKNEHRRWKNGHRRRKNEHRRRKNEHRSGRTNTKGGGTNTEGGRTQKLEEHRWWKKNV</sequence>
<comment type="caution">
    <text evidence="2">The sequence shown here is derived from an EMBL/GenBank/DDBJ whole genome shotgun (WGS) entry which is preliminary data.</text>
</comment>
<evidence type="ECO:0000313" key="3">
    <source>
        <dbReference type="Proteomes" id="UP000499080"/>
    </source>
</evidence>
<keyword evidence="3" id="KW-1185">Reference proteome</keyword>
<accession>A0A4Y2JF99</accession>
<evidence type="ECO:0000313" key="2">
    <source>
        <dbReference type="EMBL" id="GBM87952.1"/>
    </source>
</evidence>